<dbReference type="Proteomes" id="UP000279833">
    <property type="component" value="Unassembled WGS sequence"/>
</dbReference>
<gene>
    <name evidence="2" type="ORF">SCUD_LOCUS9928</name>
</gene>
<proteinExistence type="predicted"/>
<feature type="region of interest" description="Disordered" evidence="1">
    <location>
        <begin position="101"/>
        <end position="125"/>
    </location>
</feature>
<organism evidence="4">
    <name type="scientific">Schistosoma curassoni</name>
    <dbReference type="NCBI Taxonomy" id="6186"/>
    <lineage>
        <taxon>Eukaryota</taxon>
        <taxon>Metazoa</taxon>
        <taxon>Spiralia</taxon>
        <taxon>Lophotrochozoa</taxon>
        <taxon>Platyhelminthes</taxon>
        <taxon>Trematoda</taxon>
        <taxon>Digenea</taxon>
        <taxon>Strigeidida</taxon>
        <taxon>Schistosomatoidea</taxon>
        <taxon>Schistosomatidae</taxon>
        <taxon>Schistosoma</taxon>
    </lineage>
</organism>
<keyword evidence="3" id="KW-1185">Reference proteome</keyword>
<dbReference type="AlphaFoldDB" id="A0A183K4K8"/>
<dbReference type="WBParaSite" id="SCUD_0000992801-mRNA-1">
    <property type="protein sequence ID" value="SCUD_0000992801-mRNA-1"/>
    <property type="gene ID" value="SCUD_0000992801"/>
</dbReference>
<dbReference type="EMBL" id="UZAK01033491">
    <property type="protein sequence ID" value="VDP37706.1"/>
    <property type="molecule type" value="Genomic_DNA"/>
</dbReference>
<evidence type="ECO:0000313" key="2">
    <source>
        <dbReference type="EMBL" id="VDP37706.1"/>
    </source>
</evidence>
<reference evidence="2 3" key="2">
    <citation type="submission" date="2018-11" db="EMBL/GenBank/DDBJ databases">
        <authorList>
            <consortium name="Pathogen Informatics"/>
        </authorList>
    </citation>
    <scope>NUCLEOTIDE SEQUENCE [LARGE SCALE GENOMIC DNA]</scope>
    <source>
        <strain evidence="2">Dakar</strain>
        <strain evidence="3">Dakar, Senegal</strain>
    </source>
</reference>
<evidence type="ECO:0000313" key="3">
    <source>
        <dbReference type="Proteomes" id="UP000279833"/>
    </source>
</evidence>
<reference evidence="4" key="1">
    <citation type="submission" date="2016-06" db="UniProtKB">
        <authorList>
            <consortium name="WormBaseParasite"/>
        </authorList>
    </citation>
    <scope>IDENTIFICATION</scope>
</reference>
<accession>A0A183K4K8</accession>
<feature type="compositionally biased region" description="Basic and acidic residues" evidence="1">
    <location>
        <begin position="114"/>
        <end position="125"/>
    </location>
</feature>
<evidence type="ECO:0000256" key="1">
    <source>
        <dbReference type="SAM" id="MobiDB-lite"/>
    </source>
</evidence>
<feature type="region of interest" description="Disordered" evidence="1">
    <location>
        <begin position="71"/>
        <end position="90"/>
    </location>
</feature>
<evidence type="ECO:0000313" key="4">
    <source>
        <dbReference type="WBParaSite" id="SCUD_0000992801-mRNA-1"/>
    </source>
</evidence>
<sequence length="262" mass="30249">MATKATTTTTTRREQYLIAIRYFKEEEKETIGQLNDHSIFKLTHDHYYDDHDGDDDDDDDDNDHSYFIFIQQPTVGKNKPDPSGGKNQEEALEVDRTHIEESTQLHHKTSPHMESPRPNEKRKTKEHIMPRNGNRYEKNEQELDGIRKKSPRTEWVGEYWLAAYAPLGVTGVNQEVNAPGNLYTDTNNQYTIISIVIVVRGSRQETLDPGFVLLSTRQQGVPVIFEGTGAPWQIRSRVTQLPKNIVITHHSKDYELVNYKDE</sequence>
<name>A0A183K4K8_9TREM</name>
<protein>
    <submittedName>
        <fullName evidence="4">Dirigent protein</fullName>
    </submittedName>
</protein>